<keyword evidence="2" id="KW-0418">Kinase</keyword>
<dbReference type="PANTHER" id="PTHR45589">
    <property type="entry name" value="WD REPEAT DOMAIN 62, ISOFORM G"/>
    <property type="match status" value="1"/>
</dbReference>
<evidence type="ECO:0000313" key="2">
    <source>
        <dbReference type="EMBL" id="CDW83913.1"/>
    </source>
</evidence>
<gene>
    <name evidence="2" type="primary">Contig19729.g20929</name>
    <name evidence="2" type="ORF">STYLEM_12966</name>
</gene>
<feature type="region of interest" description="Disordered" evidence="1">
    <location>
        <begin position="923"/>
        <end position="964"/>
    </location>
</feature>
<accession>A0A078ASV8</accession>
<feature type="region of interest" description="Disordered" evidence="1">
    <location>
        <begin position="1"/>
        <end position="35"/>
    </location>
</feature>
<name>A0A078ASV8_STYLE</name>
<dbReference type="Pfam" id="PF00400">
    <property type="entry name" value="WD40"/>
    <property type="match status" value="1"/>
</dbReference>
<protein>
    <submittedName>
        <fullName evidence="2">Mitogen-activated protein kinase-binding protein 1 isoform x4</fullName>
    </submittedName>
</protein>
<keyword evidence="2" id="KW-0808">Transferase</keyword>
<dbReference type="GO" id="GO:0016301">
    <property type="term" value="F:kinase activity"/>
    <property type="evidence" value="ECO:0007669"/>
    <property type="project" value="UniProtKB-KW"/>
</dbReference>
<sequence length="1192" mass="136410">MIQQNNQPQLQPSLSKVNSLSGANRPQTSQNQPNQVQPLLLGSSTQMQLMIQKILGTTSNSKDNFVIFNKQECLYLSQSFLVIYDFVRDVQVIHFQNPNNKPYRALLYDKETQTIMIGEGNTKQGEIHILKIQASSNVNNSIGTGQKTNYTLEMVMVLKGHKYGIKQIQALGDIIISVGDEIDKGIIVWETVTPRILSANLIKESRINGAQFYQAINTSDEGGEIQFITYGQHGHLKLWSIEVHKDDNYLVYSVQTVNSNKSGQSIPKMIGNKIIFMKDGSDQDKVEFTDLIIHKGSAIVLGYLEDENNFKTYSISRVNLLSFKMEAQYQLPYSQNNYLMLLDEITNQLIVYGSFQRLQTYDAMTLKLTVQKDLNWANPPQLGILQMISQEIYDYLIQTQQQENQQFAQTRALIMNNGILIQILEDGMILIHDYAQNKLIRVMIQHFNSINDLQIKEYLQYEKQLSFFTCSSDNTLRMWNTCLSEYDEQAYQSKKPCDVDLKRIVRIDESDQFNEDEDQQPQANNLLNEDLGIKCLAYNKMRNQLAVGDMVGNLRLYQMSADNHQYLHQINYVEAHEGKVVTLQYSEPFNIQGGYVQFLISASSDRMIHIFNATNDEYELIQTIDVHTTSIVDAKFAVCTIGIKNKHKIVSYEKQLRLYTCSTDKTVLAHKYNPVDGKFITLSPKDLHRNKIYKMAPTEQNVIFAKDQGIIEIKSIEGNKSIQNFQQSSQNQSLSKSLLDYTFMTISQDSQMIGLCDKEKSIQIRDVRYLGNLLSKFNLADSLSSLQITSDNQYVIASSQSSKEQGGGLIYIFKVENNAQKIKRMNQQTLAQRNADKLITVDTTAKPAQSKFEPKGFEQLSNMPQARKFTVREDLYNTWAKSTNKTENQPINTSIENQQIQSRNIEEIEKQQQQIIMQPTHNLRRTSTGQNPVQHQKTYDQRASNLSKESQISPTKIHKSQTQAEAQVKDIQDIKEIDDFINEMVNDDETLLNDLDTAKIEEDDIKSPINGDEEQKQQFDKKSLVDSEKISIEELSEGELDQKIQDKMKMTLLDNTNINNRSTLNLRNSLTMKYLIETPRAQNMLTSRNTEARQSMSFSNFRTTVKDDQNLAKKAMLLGLSDKKIEEVEEGPTKDDAAVFNEQLDRVMTIINQQIGLPAENLEDSSKVQISMKINRAIGLLTKLQTQFLEQL</sequence>
<proteinExistence type="predicted"/>
<dbReference type="SMART" id="SM00320">
    <property type="entry name" value="WD40"/>
    <property type="match status" value="6"/>
</dbReference>
<dbReference type="InterPro" id="IPR001680">
    <property type="entry name" value="WD40_rpt"/>
</dbReference>
<dbReference type="EMBL" id="CCKQ01012301">
    <property type="protein sequence ID" value="CDW83913.1"/>
    <property type="molecule type" value="Genomic_DNA"/>
</dbReference>
<evidence type="ECO:0000256" key="1">
    <source>
        <dbReference type="SAM" id="MobiDB-lite"/>
    </source>
</evidence>
<dbReference type="Proteomes" id="UP000039865">
    <property type="component" value="Unassembled WGS sequence"/>
</dbReference>
<dbReference type="OrthoDB" id="6154712at2759"/>
<feature type="compositionally biased region" description="Polar residues" evidence="1">
    <location>
        <begin position="16"/>
        <end position="29"/>
    </location>
</feature>
<keyword evidence="3" id="KW-1185">Reference proteome</keyword>
<organism evidence="2 3">
    <name type="scientific">Stylonychia lemnae</name>
    <name type="common">Ciliate</name>
    <dbReference type="NCBI Taxonomy" id="5949"/>
    <lineage>
        <taxon>Eukaryota</taxon>
        <taxon>Sar</taxon>
        <taxon>Alveolata</taxon>
        <taxon>Ciliophora</taxon>
        <taxon>Intramacronucleata</taxon>
        <taxon>Spirotrichea</taxon>
        <taxon>Stichotrichia</taxon>
        <taxon>Sporadotrichida</taxon>
        <taxon>Oxytrichidae</taxon>
        <taxon>Stylonychinae</taxon>
        <taxon>Stylonychia</taxon>
    </lineage>
</organism>
<dbReference type="Gene3D" id="2.130.10.10">
    <property type="entry name" value="YVTN repeat-like/Quinoprotein amine dehydrogenase"/>
    <property type="match status" value="2"/>
</dbReference>
<dbReference type="AlphaFoldDB" id="A0A078ASV8"/>
<dbReference type="InterPro" id="IPR015943">
    <property type="entry name" value="WD40/YVTN_repeat-like_dom_sf"/>
</dbReference>
<dbReference type="InterPro" id="IPR036322">
    <property type="entry name" value="WD40_repeat_dom_sf"/>
</dbReference>
<dbReference type="SUPFAM" id="SSF50978">
    <property type="entry name" value="WD40 repeat-like"/>
    <property type="match status" value="2"/>
</dbReference>
<evidence type="ECO:0000313" key="3">
    <source>
        <dbReference type="Proteomes" id="UP000039865"/>
    </source>
</evidence>
<reference evidence="2 3" key="1">
    <citation type="submission" date="2014-06" db="EMBL/GenBank/DDBJ databases">
        <authorList>
            <person name="Swart Estienne"/>
        </authorList>
    </citation>
    <scope>NUCLEOTIDE SEQUENCE [LARGE SCALE GENOMIC DNA]</scope>
    <source>
        <strain evidence="2 3">130c</strain>
    </source>
</reference>
<dbReference type="InterPro" id="IPR052779">
    <property type="entry name" value="WDR62"/>
</dbReference>
<dbReference type="PANTHER" id="PTHR45589:SF1">
    <property type="entry name" value="WD REPEAT DOMAIN 62, ISOFORM G"/>
    <property type="match status" value="1"/>
</dbReference>
<dbReference type="InParanoid" id="A0A078ASV8"/>
<dbReference type="OMA" id="WHEISTE"/>
<feature type="compositionally biased region" description="Low complexity" evidence="1">
    <location>
        <begin position="1"/>
        <end position="15"/>
    </location>
</feature>